<comment type="caution">
    <text evidence="1">The sequence shown here is derived from an EMBL/GenBank/DDBJ whole genome shotgun (WGS) entry which is preliminary data.</text>
</comment>
<gene>
    <name evidence="1" type="ORF">H9756_09865</name>
</gene>
<accession>A0A9D2P5U9</accession>
<protein>
    <submittedName>
        <fullName evidence="1">PqqD family protein</fullName>
    </submittedName>
</protein>
<organism evidence="1 2">
    <name type="scientific">Candidatus Mediterraneibacter gallistercoris</name>
    <dbReference type="NCBI Taxonomy" id="2838671"/>
    <lineage>
        <taxon>Bacteria</taxon>
        <taxon>Bacillati</taxon>
        <taxon>Bacillota</taxon>
        <taxon>Clostridia</taxon>
        <taxon>Lachnospirales</taxon>
        <taxon>Lachnospiraceae</taxon>
        <taxon>Mediterraneibacter</taxon>
    </lineage>
</organism>
<dbReference type="InterPro" id="IPR041881">
    <property type="entry name" value="PqqD_sf"/>
</dbReference>
<dbReference type="Gene3D" id="1.10.10.1150">
    <property type="entry name" value="Coenzyme PQQ synthesis protein D (PqqD)"/>
    <property type="match status" value="1"/>
</dbReference>
<dbReference type="AlphaFoldDB" id="A0A9D2P5U9"/>
<reference evidence="1" key="1">
    <citation type="journal article" date="2021" name="PeerJ">
        <title>Extensive microbial diversity within the chicken gut microbiome revealed by metagenomics and culture.</title>
        <authorList>
            <person name="Gilroy R."/>
            <person name="Ravi A."/>
            <person name="Getino M."/>
            <person name="Pursley I."/>
            <person name="Horton D.L."/>
            <person name="Alikhan N.F."/>
            <person name="Baker D."/>
            <person name="Gharbi K."/>
            <person name="Hall N."/>
            <person name="Watson M."/>
            <person name="Adriaenssens E.M."/>
            <person name="Foster-Nyarko E."/>
            <person name="Jarju S."/>
            <person name="Secka A."/>
            <person name="Antonio M."/>
            <person name="Oren A."/>
            <person name="Chaudhuri R.R."/>
            <person name="La Ragione R."/>
            <person name="Hildebrand F."/>
            <person name="Pallen M.J."/>
        </authorList>
    </citation>
    <scope>NUCLEOTIDE SEQUENCE</scope>
    <source>
        <strain evidence="1">CHK165-2605</strain>
    </source>
</reference>
<name>A0A9D2P5U9_9FIRM</name>
<reference evidence="1" key="2">
    <citation type="submission" date="2021-04" db="EMBL/GenBank/DDBJ databases">
        <authorList>
            <person name="Gilroy R."/>
        </authorList>
    </citation>
    <scope>NUCLEOTIDE SEQUENCE</scope>
    <source>
        <strain evidence="1">CHK165-2605</strain>
    </source>
</reference>
<dbReference type="EMBL" id="DWWI01000203">
    <property type="protein sequence ID" value="HJC43961.1"/>
    <property type="molecule type" value="Genomic_DNA"/>
</dbReference>
<proteinExistence type="predicted"/>
<evidence type="ECO:0000313" key="2">
    <source>
        <dbReference type="Proteomes" id="UP000823895"/>
    </source>
</evidence>
<evidence type="ECO:0000313" key="1">
    <source>
        <dbReference type="EMBL" id="HJC43961.1"/>
    </source>
</evidence>
<dbReference type="Proteomes" id="UP000823895">
    <property type="component" value="Unassembled WGS sequence"/>
</dbReference>
<dbReference type="Pfam" id="PF05402">
    <property type="entry name" value="PqqD"/>
    <property type="match status" value="1"/>
</dbReference>
<dbReference type="InterPro" id="IPR008792">
    <property type="entry name" value="PQQD"/>
</dbReference>
<sequence>MKQYKKPEYHFVRNNGGLSGEEIAKLSEDELAEYLSRDSFKEQKRKYRIKSGYILREIAGEYAIVPVDTESVFSNAVMAPNDTAVFLWKAFEQPSTIEDVVRKGLQEYDVTEDVIRKSTEHFIEESLKYEILEEVE</sequence>